<keyword evidence="4" id="KW-1185">Reference proteome</keyword>
<dbReference type="CDD" id="cd05233">
    <property type="entry name" value="SDR_c"/>
    <property type="match status" value="1"/>
</dbReference>
<evidence type="ECO:0000256" key="2">
    <source>
        <dbReference type="ARBA" id="ARBA00023002"/>
    </source>
</evidence>
<protein>
    <submittedName>
        <fullName evidence="3">Short-chain dehydrogenase</fullName>
    </submittedName>
</protein>
<evidence type="ECO:0000313" key="3">
    <source>
        <dbReference type="EMBL" id="KPH78885.1"/>
    </source>
</evidence>
<organism evidence="3 4">
    <name type="scientific">Bosea vaviloviae</name>
    <dbReference type="NCBI Taxonomy" id="1526658"/>
    <lineage>
        <taxon>Bacteria</taxon>
        <taxon>Pseudomonadati</taxon>
        <taxon>Pseudomonadota</taxon>
        <taxon>Alphaproteobacteria</taxon>
        <taxon>Hyphomicrobiales</taxon>
        <taxon>Boseaceae</taxon>
        <taxon>Bosea</taxon>
    </lineage>
</organism>
<dbReference type="Proteomes" id="UP000037822">
    <property type="component" value="Unassembled WGS sequence"/>
</dbReference>
<dbReference type="Pfam" id="PF13561">
    <property type="entry name" value="adh_short_C2"/>
    <property type="match status" value="1"/>
</dbReference>
<name>A0A0N1F2H0_9HYPH</name>
<dbReference type="Gene3D" id="3.40.50.720">
    <property type="entry name" value="NAD(P)-binding Rossmann-like Domain"/>
    <property type="match status" value="1"/>
</dbReference>
<reference evidence="3 4" key="1">
    <citation type="submission" date="2015-07" db="EMBL/GenBank/DDBJ databases">
        <title>Whole genome sequencing of Bosea vaviloviae isolated from cave pool.</title>
        <authorList>
            <person name="Tan N.E.H."/>
            <person name="Lee Y.P."/>
            <person name="Gan H.M."/>
            <person name="Barton H."/>
            <person name="Savka M.A."/>
        </authorList>
    </citation>
    <scope>NUCLEOTIDE SEQUENCE [LARGE SCALE GENOMIC DNA]</scope>
    <source>
        <strain evidence="3 4">SD260</strain>
    </source>
</reference>
<dbReference type="EMBL" id="LGSZ01000053">
    <property type="protein sequence ID" value="KPH78885.1"/>
    <property type="molecule type" value="Genomic_DNA"/>
</dbReference>
<dbReference type="RefSeq" id="WP_054210998.1">
    <property type="nucleotide sequence ID" value="NZ_LGSZ01000053.1"/>
</dbReference>
<dbReference type="PANTHER" id="PTHR24321:SF15">
    <property type="entry name" value="OXIDOREDUCTASE UCPA"/>
    <property type="match status" value="1"/>
</dbReference>
<evidence type="ECO:0000256" key="1">
    <source>
        <dbReference type="ARBA" id="ARBA00006484"/>
    </source>
</evidence>
<keyword evidence="2" id="KW-0560">Oxidoreductase</keyword>
<dbReference type="OrthoDB" id="198783at2"/>
<dbReference type="InterPro" id="IPR020904">
    <property type="entry name" value="Sc_DH/Rdtase_CS"/>
</dbReference>
<accession>A0A0N1F2H0</accession>
<dbReference type="PANTHER" id="PTHR24321">
    <property type="entry name" value="DEHYDROGENASES, SHORT CHAIN"/>
    <property type="match status" value="1"/>
</dbReference>
<dbReference type="PATRIC" id="fig|1526658.3.peg.1605"/>
<dbReference type="InterPro" id="IPR036291">
    <property type="entry name" value="NAD(P)-bd_dom_sf"/>
</dbReference>
<dbReference type="PRINTS" id="PR00081">
    <property type="entry name" value="GDHRDH"/>
</dbReference>
<dbReference type="PROSITE" id="PS00061">
    <property type="entry name" value="ADH_SHORT"/>
    <property type="match status" value="1"/>
</dbReference>
<proteinExistence type="inferred from homology"/>
<dbReference type="NCBIfam" id="NF005559">
    <property type="entry name" value="PRK07231.1"/>
    <property type="match status" value="1"/>
</dbReference>
<comment type="similarity">
    <text evidence="1">Belongs to the short-chain dehydrogenases/reductases (SDR) family.</text>
</comment>
<dbReference type="InterPro" id="IPR002347">
    <property type="entry name" value="SDR_fam"/>
</dbReference>
<sequence length="261" mass="27067">MKLEGRIAIITGGGSGIGHEACKLFAGEGATVIVADRDLEAAQRVAAEIAGQGGKAVAHRVDVSKEAEIEAMIVRTVADHGRLDILVNNAGYGIAGTVVETSEADWNALMSVNVNGVFLGCKHAIPVMEKQGGGAIVNTASAVANVGIHGRAAYVASKGAVAALTRAMATDHVEANIRINAVAPGTIESPYFTKILSGPDGAELRRGLEERQAMDRLGRPVEIAQAMLWLASDDASFCTGSVMVVDGGWTARGDRKPKQKA</sequence>
<dbReference type="SUPFAM" id="SSF51735">
    <property type="entry name" value="NAD(P)-binding Rossmann-fold domains"/>
    <property type="match status" value="1"/>
</dbReference>
<dbReference type="NCBIfam" id="NF004791">
    <property type="entry name" value="PRK06138.1"/>
    <property type="match status" value="1"/>
</dbReference>
<evidence type="ECO:0000313" key="4">
    <source>
        <dbReference type="Proteomes" id="UP000037822"/>
    </source>
</evidence>
<dbReference type="FunFam" id="3.40.50.720:FF:000084">
    <property type="entry name" value="Short-chain dehydrogenase reductase"/>
    <property type="match status" value="1"/>
</dbReference>
<comment type="caution">
    <text evidence="3">The sequence shown here is derived from an EMBL/GenBank/DDBJ whole genome shotgun (WGS) entry which is preliminary data.</text>
</comment>
<dbReference type="GO" id="GO:0016491">
    <property type="term" value="F:oxidoreductase activity"/>
    <property type="evidence" value="ECO:0007669"/>
    <property type="project" value="UniProtKB-KW"/>
</dbReference>
<gene>
    <name evidence="3" type="ORF">AE618_20925</name>
</gene>
<dbReference type="PRINTS" id="PR00080">
    <property type="entry name" value="SDRFAMILY"/>
</dbReference>
<dbReference type="AlphaFoldDB" id="A0A0N1F2H0"/>